<feature type="compositionally biased region" description="Basic residues" evidence="1">
    <location>
        <begin position="100"/>
        <end position="112"/>
    </location>
</feature>
<sequence length="128" mass="13980">MGRSDNAEESRCKKHPKHREYTGVCPFCLRERLSHLSSPSFSSSVTYPSSSSATASSSPGSAGSNAEPLKKCRSLILVVGRGKEDDDDDNEAKERENCSKKKKKKQKKKRFWSKFLSGPSVGGGEVAP</sequence>
<feature type="compositionally biased region" description="Low complexity" evidence="1">
    <location>
        <begin position="38"/>
        <end position="64"/>
    </location>
</feature>
<dbReference type="EMBL" id="LR862146">
    <property type="protein sequence ID" value="CAD1826938.1"/>
    <property type="molecule type" value="Genomic_DNA"/>
</dbReference>
<dbReference type="PANTHER" id="PTHR34046">
    <property type="entry name" value="OS06G0218800 PROTEIN"/>
    <property type="match status" value="1"/>
</dbReference>
<protein>
    <submittedName>
        <fullName evidence="2">Uncharacterized protein</fullName>
    </submittedName>
</protein>
<feature type="region of interest" description="Disordered" evidence="1">
    <location>
        <begin position="80"/>
        <end position="128"/>
    </location>
</feature>
<dbReference type="AlphaFoldDB" id="A0A6V7P8E4"/>
<evidence type="ECO:0000313" key="2">
    <source>
        <dbReference type="EMBL" id="CAD1826938.1"/>
    </source>
</evidence>
<dbReference type="InterPro" id="IPR008004">
    <property type="entry name" value="OCTOPUS-like"/>
</dbReference>
<feature type="region of interest" description="Disordered" evidence="1">
    <location>
        <begin position="38"/>
        <end position="68"/>
    </location>
</feature>
<gene>
    <name evidence="2" type="ORF">CB5_LOCUS10149</name>
</gene>
<dbReference type="Pfam" id="PF05340">
    <property type="entry name" value="DUF740"/>
    <property type="match status" value="1"/>
</dbReference>
<reference evidence="2" key="1">
    <citation type="submission" date="2020-07" db="EMBL/GenBank/DDBJ databases">
        <authorList>
            <person name="Lin J."/>
        </authorList>
    </citation>
    <scope>NUCLEOTIDE SEQUENCE</scope>
</reference>
<evidence type="ECO:0000256" key="1">
    <source>
        <dbReference type="SAM" id="MobiDB-lite"/>
    </source>
</evidence>
<accession>A0A6V7P8E4</accession>
<organism evidence="2">
    <name type="scientific">Ananas comosus var. bracteatus</name>
    <name type="common">red pineapple</name>
    <dbReference type="NCBI Taxonomy" id="296719"/>
    <lineage>
        <taxon>Eukaryota</taxon>
        <taxon>Viridiplantae</taxon>
        <taxon>Streptophyta</taxon>
        <taxon>Embryophyta</taxon>
        <taxon>Tracheophyta</taxon>
        <taxon>Spermatophyta</taxon>
        <taxon>Magnoliopsida</taxon>
        <taxon>Liliopsida</taxon>
        <taxon>Poales</taxon>
        <taxon>Bromeliaceae</taxon>
        <taxon>Bromelioideae</taxon>
        <taxon>Ananas</taxon>
    </lineage>
</organism>
<proteinExistence type="predicted"/>
<dbReference type="PANTHER" id="PTHR34046:SF19">
    <property type="entry name" value="RAPIDLY ELICITED PROTEIN, PUTATIVE-RELATED"/>
    <property type="match status" value="1"/>
</dbReference>
<name>A0A6V7P8E4_ANACO</name>